<dbReference type="RefSeq" id="WP_071312431.1">
    <property type="nucleotide sequence ID" value="NZ_MLQQ01000003.1"/>
</dbReference>
<reference evidence="2 3" key="1">
    <citation type="submission" date="2016-10" db="EMBL/GenBank/DDBJ databases">
        <title>Draft genome sequences of four alkaliphilic bacteria belonging to the Anaerobacillus genus.</title>
        <authorList>
            <person name="Bassil N.M."/>
            <person name="Lloyd J.R."/>
        </authorList>
    </citation>
    <scope>NUCLEOTIDE SEQUENCE [LARGE SCALE GENOMIC DNA]</scope>
    <source>
        <strain evidence="2 3">DSM 15340</strain>
    </source>
</reference>
<dbReference type="PANTHER" id="PTHR18964:SF149">
    <property type="entry name" value="BIFUNCTIONAL UDP-N-ACETYLGLUCOSAMINE 2-EPIMERASE_N-ACETYLMANNOSAMINE KINASE"/>
    <property type="match status" value="1"/>
</dbReference>
<dbReference type="InterPro" id="IPR043129">
    <property type="entry name" value="ATPase_NBD"/>
</dbReference>
<dbReference type="EMBL" id="MLQQ01000003">
    <property type="protein sequence ID" value="OIJ14903.1"/>
    <property type="molecule type" value="Genomic_DNA"/>
</dbReference>
<comment type="caution">
    <text evidence="2">The sequence shown here is derived from an EMBL/GenBank/DDBJ whole genome shotgun (WGS) entry which is preliminary data.</text>
</comment>
<dbReference type="OrthoDB" id="9810372at2"/>
<accession>A0A1S2LRZ9</accession>
<name>A0A1S2LRZ9_9BACI</name>
<dbReference type="SUPFAM" id="SSF53067">
    <property type="entry name" value="Actin-like ATPase domain"/>
    <property type="match status" value="1"/>
</dbReference>
<sequence length="138" mass="14952">MDEKWLVGVGRLVLEEMTSTNTFSYLREYYNKHQSLTAKHVFDIANEKDEIATNVVNTVALNLGVALANLANSLNPEKIIIGGGVSKAGDVLLIPLKEQFSRFAFPAVLDGVEMTIATLGNDAGVIGGAWLAKENFIN</sequence>
<dbReference type="AlphaFoldDB" id="A0A1S2LRZ9"/>
<dbReference type="Proteomes" id="UP000180098">
    <property type="component" value="Unassembled WGS sequence"/>
</dbReference>
<dbReference type="PANTHER" id="PTHR18964">
    <property type="entry name" value="ROK (REPRESSOR, ORF, KINASE) FAMILY"/>
    <property type="match status" value="1"/>
</dbReference>
<organism evidence="2 3">
    <name type="scientific">Anaerobacillus arseniciselenatis</name>
    <dbReference type="NCBI Taxonomy" id="85682"/>
    <lineage>
        <taxon>Bacteria</taxon>
        <taxon>Bacillati</taxon>
        <taxon>Bacillota</taxon>
        <taxon>Bacilli</taxon>
        <taxon>Bacillales</taxon>
        <taxon>Bacillaceae</taxon>
        <taxon>Anaerobacillus</taxon>
    </lineage>
</organism>
<proteinExistence type="inferred from homology"/>
<comment type="similarity">
    <text evidence="1">Belongs to the ROK (NagC/XylR) family.</text>
</comment>
<evidence type="ECO:0000256" key="1">
    <source>
        <dbReference type="ARBA" id="ARBA00006479"/>
    </source>
</evidence>
<protein>
    <recommendedName>
        <fullName evidence="4">Glucokinase</fullName>
    </recommendedName>
</protein>
<keyword evidence="3" id="KW-1185">Reference proteome</keyword>
<evidence type="ECO:0008006" key="4">
    <source>
        <dbReference type="Google" id="ProtNLM"/>
    </source>
</evidence>
<dbReference type="InterPro" id="IPR000600">
    <property type="entry name" value="ROK"/>
</dbReference>
<dbReference type="Gene3D" id="3.30.420.40">
    <property type="match status" value="1"/>
</dbReference>
<evidence type="ECO:0000313" key="2">
    <source>
        <dbReference type="EMBL" id="OIJ14903.1"/>
    </source>
</evidence>
<evidence type="ECO:0000313" key="3">
    <source>
        <dbReference type="Proteomes" id="UP000180098"/>
    </source>
</evidence>
<gene>
    <name evidence="2" type="ORF">BKP35_05585</name>
</gene>
<dbReference type="Pfam" id="PF00480">
    <property type="entry name" value="ROK"/>
    <property type="match status" value="1"/>
</dbReference>